<accession>A0A829Q179</accession>
<evidence type="ECO:0000313" key="2">
    <source>
        <dbReference type="Proteomes" id="UP000020103"/>
    </source>
</evidence>
<protein>
    <submittedName>
        <fullName evidence="1">Uncharacterized protein</fullName>
    </submittedName>
</protein>
<comment type="caution">
    <text evidence="1">The sequence shown here is derived from an EMBL/GenBank/DDBJ whole genome shotgun (WGS) entry which is preliminary data.</text>
</comment>
<gene>
    <name evidence="1" type="ORF">I543_3790</name>
</gene>
<dbReference type="Proteomes" id="UP000020103">
    <property type="component" value="Unassembled WGS sequence"/>
</dbReference>
<reference evidence="1 2" key="1">
    <citation type="submission" date="2013-12" db="EMBL/GenBank/DDBJ databases">
        <authorList>
            <person name="Madinger N."/>
            <person name="Lenaerts A."/>
            <person name="Ordway D."/>
            <person name="DeGroote M.A."/>
            <person name="Parker T."/>
            <person name="Sizemore C."/>
            <person name="Tallon L.J."/>
            <person name="Sadzewicz L.K."/>
            <person name="Sengamalay N."/>
            <person name="Fraser C.M."/>
            <person name="Hine E."/>
            <person name="Shefchek K.A."/>
            <person name="Das S.P."/>
            <person name="Tettelin H."/>
        </authorList>
    </citation>
    <scope>NUCLEOTIDE SEQUENCE [LARGE SCALE GENOMIC DNA]</scope>
    <source>
        <strain evidence="1 2">21</strain>
    </source>
</reference>
<proteinExistence type="predicted"/>
<evidence type="ECO:0000313" key="1">
    <source>
        <dbReference type="EMBL" id="EUA46475.1"/>
    </source>
</evidence>
<organism evidence="1 2">
    <name type="scientific">Mycobacteroides abscessus 21</name>
    <dbReference type="NCBI Taxonomy" id="1299324"/>
    <lineage>
        <taxon>Bacteria</taxon>
        <taxon>Bacillati</taxon>
        <taxon>Actinomycetota</taxon>
        <taxon>Actinomycetes</taxon>
        <taxon>Mycobacteriales</taxon>
        <taxon>Mycobacteriaceae</taxon>
        <taxon>Mycobacteroides</taxon>
        <taxon>Mycobacteroides abscessus</taxon>
    </lineage>
</organism>
<sequence>MSTVNAYDESAPISFGEGAQGNGYFRGSVVDPDLDVRAHALSAKGSPAEQADAAFAHANKEFRQFLDKIPAGTFTPEGRQAHIAKFGDTGAVKGADAAVEAVRAEHAAAEAAVTKARASLVKPGDTATELRNTRYWNRVQPMLNAERSGTLAALVDKLINEATPEQLGVLSEELIPYLTARREPGTALVEVALRRAAPEYGKAIARAESTQKALTVAEYNAKRLKQAIKDGRPATRFLSVQDYNLARR</sequence>
<name>A0A829Q179_9MYCO</name>
<dbReference type="AlphaFoldDB" id="A0A829Q179"/>
<dbReference type="EMBL" id="JAOF01000001">
    <property type="protein sequence ID" value="EUA46475.1"/>
    <property type="molecule type" value="Genomic_DNA"/>
</dbReference>